<comment type="catalytic activity">
    <reaction evidence="1">
        <text>a 4-O-methyl-thymidine in DNA + L-cysteinyl-[protein] = a thymidine in DNA + S-methyl-L-cysteinyl-[protein]</text>
        <dbReference type="Rhea" id="RHEA:53428"/>
        <dbReference type="Rhea" id="RHEA-COMP:10131"/>
        <dbReference type="Rhea" id="RHEA-COMP:10132"/>
        <dbReference type="Rhea" id="RHEA-COMP:13555"/>
        <dbReference type="Rhea" id="RHEA-COMP:13556"/>
        <dbReference type="ChEBI" id="CHEBI:29950"/>
        <dbReference type="ChEBI" id="CHEBI:82612"/>
        <dbReference type="ChEBI" id="CHEBI:137386"/>
        <dbReference type="ChEBI" id="CHEBI:137387"/>
        <dbReference type="EC" id="2.1.1.63"/>
    </reaction>
</comment>
<dbReference type="SUPFAM" id="SSF46767">
    <property type="entry name" value="Methylated DNA-protein cysteine methyltransferase, C-terminal domain"/>
    <property type="match status" value="1"/>
</dbReference>
<dbReference type="Gene3D" id="1.10.10.10">
    <property type="entry name" value="Winged helix-like DNA-binding domain superfamily/Winged helix DNA-binding domain"/>
    <property type="match status" value="1"/>
</dbReference>
<keyword evidence="4" id="KW-0227">DNA damage</keyword>
<dbReference type="PANTHER" id="PTHR10815:SF13">
    <property type="entry name" value="METHYLATED-DNA--PROTEIN-CYSTEINE METHYLTRANSFERASE"/>
    <property type="match status" value="1"/>
</dbReference>
<dbReference type="SUPFAM" id="SSF53155">
    <property type="entry name" value="Methylated DNA-protein cysteine methyltransferase domain"/>
    <property type="match status" value="1"/>
</dbReference>
<dbReference type="InterPro" id="IPR036631">
    <property type="entry name" value="MGMT_N_sf"/>
</dbReference>
<sequence length="145" mass="15071">MITISGDDRELHAITLGGEGEIVAGTTAPVRAAAEQLTAWFAGALTTFELALSAAASGRGEALRTAMVAIPYGDTLSYGALARRAGSSARAIGQACARNPFPIVVPCHRVLNASGSLGAYSAGEGPMTKQWLLAFERRGRRDLLL</sequence>
<proteinExistence type="predicted"/>
<dbReference type="Pfam" id="PF01035">
    <property type="entry name" value="DNA_binding_1"/>
    <property type="match status" value="1"/>
</dbReference>
<evidence type="ECO:0000256" key="3">
    <source>
        <dbReference type="ARBA" id="ARBA00022679"/>
    </source>
</evidence>
<dbReference type="InterPro" id="IPR036217">
    <property type="entry name" value="MethylDNA_cys_MeTrfase_DNAb"/>
</dbReference>
<feature type="domain" description="Methylated-DNA-[protein]-cysteine S-methyltransferase DNA binding" evidence="7">
    <location>
        <begin position="65"/>
        <end position="137"/>
    </location>
</feature>
<comment type="caution">
    <text evidence="8">The sequence shown here is derived from an EMBL/GenBank/DDBJ whole genome shotgun (WGS) entry which is preliminary data.</text>
</comment>
<protein>
    <recommendedName>
        <fullName evidence="7">Methylated-DNA-[protein]-cysteine S-methyltransferase DNA binding domain-containing protein</fullName>
    </recommendedName>
</protein>
<keyword evidence="3" id="KW-0808">Transferase</keyword>
<dbReference type="EMBL" id="BNAQ01000003">
    <property type="protein sequence ID" value="GHH18605.1"/>
    <property type="molecule type" value="Genomic_DNA"/>
</dbReference>
<keyword evidence="5" id="KW-0234">DNA repair</keyword>
<name>A0ABQ3LNM9_9SPHN</name>
<comment type="catalytic activity">
    <reaction evidence="6">
        <text>a 6-O-methyl-2'-deoxyguanosine in DNA + L-cysteinyl-[protein] = S-methyl-L-cysteinyl-[protein] + a 2'-deoxyguanosine in DNA</text>
        <dbReference type="Rhea" id="RHEA:24000"/>
        <dbReference type="Rhea" id="RHEA-COMP:10131"/>
        <dbReference type="Rhea" id="RHEA-COMP:10132"/>
        <dbReference type="Rhea" id="RHEA-COMP:11367"/>
        <dbReference type="Rhea" id="RHEA-COMP:11368"/>
        <dbReference type="ChEBI" id="CHEBI:29950"/>
        <dbReference type="ChEBI" id="CHEBI:82612"/>
        <dbReference type="ChEBI" id="CHEBI:85445"/>
        <dbReference type="ChEBI" id="CHEBI:85448"/>
        <dbReference type="EC" id="2.1.1.63"/>
    </reaction>
</comment>
<dbReference type="CDD" id="cd06445">
    <property type="entry name" value="ATase"/>
    <property type="match status" value="1"/>
</dbReference>
<evidence type="ECO:0000259" key="7">
    <source>
        <dbReference type="Pfam" id="PF01035"/>
    </source>
</evidence>
<accession>A0ABQ3LNM9</accession>
<reference evidence="9" key="1">
    <citation type="journal article" date="2019" name="Int. J. Syst. Evol. Microbiol.">
        <title>The Global Catalogue of Microorganisms (GCM) 10K type strain sequencing project: providing services to taxonomists for standard genome sequencing and annotation.</title>
        <authorList>
            <consortium name="The Broad Institute Genomics Platform"/>
            <consortium name="The Broad Institute Genome Sequencing Center for Infectious Disease"/>
            <person name="Wu L."/>
            <person name="Ma J."/>
        </authorList>
    </citation>
    <scope>NUCLEOTIDE SEQUENCE [LARGE SCALE GENOMIC DNA]</scope>
    <source>
        <strain evidence="9">CGMCC 1.8957</strain>
    </source>
</reference>
<gene>
    <name evidence="8" type="ORF">GCM10008023_24750</name>
</gene>
<organism evidence="8 9">
    <name type="scientific">Sphingomonas glacialis</name>
    <dbReference type="NCBI Taxonomy" id="658225"/>
    <lineage>
        <taxon>Bacteria</taxon>
        <taxon>Pseudomonadati</taxon>
        <taxon>Pseudomonadota</taxon>
        <taxon>Alphaproteobacteria</taxon>
        <taxon>Sphingomonadales</taxon>
        <taxon>Sphingomonadaceae</taxon>
        <taxon>Sphingomonas</taxon>
    </lineage>
</organism>
<evidence type="ECO:0000256" key="2">
    <source>
        <dbReference type="ARBA" id="ARBA00022603"/>
    </source>
</evidence>
<keyword evidence="2" id="KW-0489">Methyltransferase</keyword>
<dbReference type="NCBIfam" id="TIGR00589">
    <property type="entry name" value="ogt"/>
    <property type="match status" value="1"/>
</dbReference>
<evidence type="ECO:0000313" key="9">
    <source>
        <dbReference type="Proteomes" id="UP000652430"/>
    </source>
</evidence>
<dbReference type="Proteomes" id="UP000652430">
    <property type="component" value="Unassembled WGS sequence"/>
</dbReference>
<evidence type="ECO:0000256" key="6">
    <source>
        <dbReference type="ARBA" id="ARBA00049348"/>
    </source>
</evidence>
<dbReference type="PROSITE" id="PS00374">
    <property type="entry name" value="MGMT"/>
    <property type="match status" value="1"/>
</dbReference>
<evidence type="ECO:0000313" key="8">
    <source>
        <dbReference type="EMBL" id="GHH18605.1"/>
    </source>
</evidence>
<dbReference type="InterPro" id="IPR001497">
    <property type="entry name" value="MethylDNA_cys_MeTrfase_AS"/>
</dbReference>
<evidence type="ECO:0000256" key="1">
    <source>
        <dbReference type="ARBA" id="ARBA00001286"/>
    </source>
</evidence>
<keyword evidence="9" id="KW-1185">Reference proteome</keyword>
<evidence type="ECO:0000256" key="4">
    <source>
        <dbReference type="ARBA" id="ARBA00022763"/>
    </source>
</evidence>
<dbReference type="InterPro" id="IPR014048">
    <property type="entry name" value="MethylDNA_cys_MeTrfase_DNA-bd"/>
</dbReference>
<dbReference type="InterPro" id="IPR036388">
    <property type="entry name" value="WH-like_DNA-bd_sf"/>
</dbReference>
<evidence type="ECO:0000256" key="5">
    <source>
        <dbReference type="ARBA" id="ARBA00023204"/>
    </source>
</evidence>
<dbReference type="PANTHER" id="PTHR10815">
    <property type="entry name" value="METHYLATED-DNA--PROTEIN-CYSTEINE METHYLTRANSFERASE"/>
    <property type="match status" value="1"/>
</dbReference>